<dbReference type="GO" id="GO:0004650">
    <property type="term" value="F:polygalacturonase activity"/>
    <property type="evidence" value="ECO:0007669"/>
    <property type="project" value="InterPro"/>
</dbReference>
<dbReference type="PANTHER" id="PTHR31339:SF9">
    <property type="entry name" value="PLASMIN AND FIBRONECTIN-BINDING PROTEIN A"/>
    <property type="match status" value="1"/>
</dbReference>
<dbReference type="InterPro" id="IPR051801">
    <property type="entry name" value="GH28_Enzymes"/>
</dbReference>
<dbReference type="EC" id="3.2.1.82" evidence="4"/>
<dbReference type="EMBL" id="SNRY01000009">
    <property type="protein sequence ID" value="KAA6351721.1"/>
    <property type="molecule type" value="Genomic_DNA"/>
</dbReference>
<organism evidence="4">
    <name type="scientific">termite gut metagenome</name>
    <dbReference type="NCBI Taxonomy" id="433724"/>
    <lineage>
        <taxon>unclassified sequences</taxon>
        <taxon>metagenomes</taxon>
        <taxon>organismal metagenomes</taxon>
    </lineage>
</organism>
<dbReference type="InterPro" id="IPR011050">
    <property type="entry name" value="Pectin_lyase_fold/virulence"/>
</dbReference>
<dbReference type="InterPro" id="IPR000743">
    <property type="entry name" value="Glyco_hydro_28"/>
</dbReference>
<keyword evidence="3 4" id="KW-0326">Glycosidase</keyword>
<dbReference type="GO" id="GO:0033917">
    <property type="term" value="F:exo-poly-alpha-galacturonosidase activity"/>
    <property type="evidence" value="ECO:0007669"/>
    <property type="project" value="UniProtKB-EC"/>
</dbReference>
<reference evidence="4" key="1">
    <citation type="submission" date="2019-03" db="EMBL/GenBank/DDBJ databases">
        <title>Single cell metagenomics reveals metabolic interactions within the superorganism composed of flagellate Streblomastix strix and complex community of Bacteroidetes bacteria on its surface.</title>
        <authorList>
            <person name="Treitli S.C."/>
            <person name="Kolisko M."/>
            <person name="Husnik F."/>
            <person name="Keeling P."/>
            <person name="Hampl V."/>
        </authorList>
    </citation>
    <scope>NUCLEOTIDE SEQUENCE</scope>
    <source>
        <strain evidence="4">STM</strain>
    </source>
</reference>
<name>A0A5J4T246_9ZZZZ</name>
<gene>
    <name evidence="4" type="ORF">EZS27_000846</name>
</gene>
<dbReference type="PANTHER" id="PTHR31339">
    <property type="entry name" value="PECTIN LYASE-RELATED"/>
    <property type="match status" value="1"/>
</dbReference>
<evidence type="ECO:0000256" key="3">
    <source>
        <dbReference type="ARBA" id="ARBA00023295"/>
    </source>
</evidence>
<dbReference type="SUPFAM" id="SSF51126">
    <property type="entry name" value="Pectin lyase-like"/>
    <property type="match status" value="1"/>
</dbReference>
<keyword evidence="2 4" id="KW-0378">Hydrolase</keyword>
<dbReference type="Gene3D" id="2.160.20.10">
    <property type="entry name" value="Single-stranded right-handed beta-helix, Pectin lyase-like"/>
    <property type="match status" value="1"/>
</dbReference>
<dbReference type="InterPro" id="IPR012334">
    <property type="entry name" value="Pectin_lyas_fold"/>
</dbReference>
<dbReference type="Pfam" id="PF00295">
    <property type="entry name" value="Glyco_hydro_28"/>
    <property type="match status" value="1"/>
</dbReference>
<sequence>MKKLLTALSLLGLFANCNPQHNNNQVPSFDWIETAQKPDFSWVNNVGAKVFPTTDRIFNVKDFGAVNDSTQFSTPFIQAAIDSCHIAGGGTVIFDPGYYVTGALFLKEGVNLHIAKEVILLASTNIDDYPEFRSRIAGIEMVWPSAVLNIKDTKNVAISGEGTIDCRGKVFWEKYWNMRTDYNPKGLRWIIDYDCKRVRGILVSNSSDITLKDFTLMRTGFWGVQVLYSHNCTVNKLTINNNIGGHGPSTDGIDIDSSTHILIENCDVDCNDDNICIKAGRDADGLRVNRPTEYVIIRNCIARKGAGLITCGSETSGGIRNILGYNLQAYGTSSVLRLKSAMNRGGTVENVYMTNVKADSVRNVLSVDLNWNPSYSYSTLPDEYKGKEIPEHWTVMLTPVEPKEKGYPHFKNVYLSDVKATNATQFISAAGWNDSLRLENFALYNLDVEAQKAGNVVFTNRMNMKNIVLKIVDKSEITLENNISLTSDIRYE</sequence>
<accession>A0A5J4T246</accession>
<evidence type="ECO:0000256" key="2">
    <source>
        <dbReference type="ARBA" id="ARBA00022801"/>
    </source>
</evidence>
<dbReference type="GO" id="GO:0005975">
    <property type="term" value="P:carbohydrate metabolic process"/>
    <property type="evidence" value="ECO:0007669"/>
    <property type="project" value="InterPro"/>
</dbReference>
<protein>
    <submittedName>
        <fullName evidence="4">Exo-poly-alpha-D-galacturonosidase</fullName>
        <ecNumber evidence="4">3.2.1.82</ecNumber>
    </submittedName>
</protein>
<comment type="caution">
    <text evidence="4">The sequence shown here is derived from an EMBL/GenBank/DDBJ whole genome shotgun (WGS) entry which is preliminary data.</text>
</comment>
<evidence type="ECO:0000256" key="1">
    <source>
        <dbReference type="ARBA" id="ARBA00008834"/>
    </source>
</evidence>
<dbReference type="AlphaFoldDB" id="A0A5J4T246"/>
<proteinExistence type="inferred from homology"/>
<comment type="similarity">
    <text evidence="1">Belongs to the glycosyl hydrolase 28 family.</text>
</comment>
<evidence type="ECO:0000313" key="4">
    <source>
        <dbReference type="EMBL" id="KAA6351721.1"/>
    </source>
</evidence>